<dbReference type="FunFam" id="2.30.30.30:FF:000001">
    <property type="entry name" value="50S ribosomal protein L2"/>
    <property type="match status" value="1"/>
</dbReference>
<feature type="domain" description="Large ribosomal subunit protein uL2 RNA-binding" evidence="8">
    <location>
        <begin position="14"/>
        <end position="90"/>
    </location>
</feature>
<evidence type="ECO:0000256" key="6">
    <source>
        <dbReference type="SAM" id="MobiDB-lite"/>
    </source>
</evidence>
<evidence type="ECO:0000259" key="7">
    <source>
        <dbReference type="SMART" id="SM01382"/>
    </source>
</evidence>
<dbReference type="GO" id="GO:0002181">
    <property type="term" value="P:cytoplasmic translation"/>
    <property type="evidence" value="ECO:0007669"/>
    <property type="project" value="TreeGrafter"/>
</dbReference>
<dbReference type="GO" id="GO:0003723">
    <property type="term" value="F:RNA binding"/>
    <property type="evidence" value="ECO:0007669"/>
    <property type="project" value="InterPro"/>
</dbReference>
<dbReference type="Gene3D" id="2.30.30.30">
    <property type="match status" value="1"/>
</dbReference>
<dbReference type="Proteomes" id="UP000177080">
    <property type="component" value="Unassembled WGS sequence"/>
</dbReference>
<dbReference type="PANTHER" id="PTHR13691:SF5">
    <property type="entry name" value="LARGE RIBOSOMAL SUBUNIT PROTEIN UL2M"/>
    <property type="match status" value="1"/>
</dbReference>
<comment type="caution">
    <text evidence="9">The sequence shown here is derived from an EMBL/GenBank/DDBJ whole genome shotgun (WGS) entry which is preliminary data.</text>
</comment>
<dbReference type="Pfam" id="PF03947">
    <property type="entry name" value="Ribosomal_L2_C"/>
    <property type="match status" value="1"/>
</dbReference>
<dbReference type="SMART" id="SM01382">
    <property type="entry name" value="Ribosomal_L2_C"/>
    <property type="match status" value="1"/>
</dbReference>
<dbReference type="InterPro" id="IPR022669">
    <property type="entry name" value="Ribosomal_uL2_C"/>
</dbReference>
<evidence type="ECO:0000256" key="1">
    <source>
        <dbReference type="ARBA" id="ARBA00005636"/>
    </source>
</evidence>
<keyword evidence="2 9" id="KW-0689">Ribosomal protein</keyword>
<keyword evidence="3" id="KW-0687">Ribonucleoprotein</keyword>
<evidence type="ECO:0000256" key="2">
    <source>
        <dbReference type="ARBA" id="ARBA00022980"/>
    </source>
</evidence>
<feature type="region of interest" description="Disordered" evidence="6">
    <location>
        <begin position="1"/>
        <end position="22"/>
    </location>
</feature>
<dbReference type="InterPro" id="IPR014722">
    <property type="entry name" value="Rib_uL2_dom2"/>
</dbReference>
<feature type="region of interest" description="Disordered" evidence="6">
    <location>
        <begin position="185"/>
        <end position="246"/>
    </location>
</feature>
<gene>
    <name evidence="9" type="ORF">A2989_00575</name>
</gene>
<dbReference type="InterPro" id="IPR022666">
    <property type="entry name" value="Ribosomal_uL2_RNA-bd_dom"/>
</dbReference>
<proteinExistence type="inferred from homology"/>
<dbReference type="GO" id="GO:0016740">
    <property type="term" value="F:transferase activity"/>
    <property type="evidence" value="ECO:0007669"/>
    <property type="project" value="InterPro"/>
</dbReference>
<dbReference type="InterPro" id="IPR008991">
    <property type="entry name" value="Translation_prot_SH3-like_sf"/>
</dbReference>
<dbReference type="InterPro" id="IPR012340">
    <property type="entry name" value="NA-bd_OB-fold"/>
</dbReference>
<sequence length="246" mass="27001">MEKKLRRVIPKQSGRGATGQITTRHQGGREKRFFRVIDWKREKRDMPAVVEGIEYDPNRSADIALILYPDGERRYILAPDGLKTGQLVSSGEAAPLTSGNALPLRAIPVGTPIHAVEIHPGKGAQIVRGAGTAATIVGFEDAFALVRLPSGEVRRFATEALATIGQVGNTEWKNTVWGKAGRRRHLGIRPTVRGTAQNPRSHPHGGGEGRSGEGMHPKTPWGKPARGKRTRNKFKYSNYLVAQRRK</sequence>
<protein>
    <recommendedName>
        <fullName evidence="4">Large ribosomal subunit protein uL2</fullName>
    </recommendedName>
    <alternativeName>
        <fullName evidence="5">50S ribosomal protein L2</fullName>
    </alternativeName>
</protein>
<dbReference type="EMBL" id="MEXN01000007">
    <property type="protein sequence ID" value="OGD03311.1"/>
    <property type="molecule type" value="Genomic_DNA"/>
</dbReference>
<dbReference type="Gene3D" id="4.10.950.10">
    <property type="entry name" value="Ribosomal protein L2, domain 3"/>
    <property type="match status" value="1"/>
</dbReference>
<dbReference type="SMART" id="SM01383">
    <property type="entry name" value="Ribosomal_L2"/>
    <property type="match status" value="1"/>
</dbReference>
<dbReference type="GO" id="GO:0015934">
    <property type="term" value="C:large ribosomal subunit"/>
    <property type="evidence" value="ECO:0007669"/>
    <property type="project" value="InterPro"/>
</dbReference>
<evidence type="ECO:0000313" key="10">
    <source>
        <dbReference type="Proteomes" id="UP000177080"/>
    </source>
</evidence>
<evidence type="ECO:0000256" key="3">
    <source>
        <dbReference type="ARBA" id="ARBA00023274"/>
    </source>
</evidence>
<feature type="domain" description="Large ribosomal subunit protein uL2 C-terminal" evidence="7">
    <location>
        <begin position="96"/>
        <end position="224"/>
    </location>
</feature>
<comment type="similarity">
    <text evidence="1">Belongs to the universal ribosomal protein uL2 family.</text>
</comment>
<accession>A0A1F4ZAX1</accession>
<dbReference type="GO" id="GO:0003735">
    <property type="term" value="F:structural constituent of ribosome"/>
    <property type="evidence" value="ECO:0007669"/>
    <property type="project" value="InterPro"/>
</dbReference>
<dbReference type="InterPro" id="IPR002171">
    <property type="entry name" value="Ribosomal_uL2"/>
</dbReference>
<evidence type="ECO:0000313" key="9">
    <source>
        <dbReference type="EMBL" id="OGD03311.1"/>
    </source>
</evidence>
<dbReference type="AlphaFoldDB" id="A0A1F4ZAX1"/>
<dbReference type="InterPro" id="IPR005880">
    <property type="entry name" value="Ribosomal_uL2_bac/org-type"/>
</dbReference>
<feature type="compositionally biased region" description="Basic and acidic residues" evidence="6">
    <location>
        <begin position="205"/>
        <end position="216"/>
    </location>
</feature>
<dbReference type="NCBIfam" id="TIGR01171">
    <property type="entry name" value="rplB_bact"/>
    <property type="match status" value="1"/>
</dbReference>
<dbReference type="FunFam" id="4.10.950.10:FF:000001">
    <property type="entry name" value="50S ribosomal protein L2"/>
    <property type="match status" value="1"/>
</dbReference>
<dbReference type="Pfam" id="PF00181">
    <property type="entry name" value="Ribosomal_L2_N"/>
    <property type="match status" value="1"/>
</dbReference>
<dbReference type="PANTHER" id="PTHR13691">
    <property type="entry name" value="RIBOSOMAL PROTEIN L2"/>
    <property type="match status" value="1"/>
</dbReference>
<dbReference type="PIRSF" id="PIRSF002158">
    <property type="entry name" value="Ribosomal_L2"/>
    <property type="match status" value="1"/>
</dbReference>
<evidence type="ECO:0000256" key="4">
    <source>
        <dbReference type="ARBA" id="ARBA00035242"/>
    </source>
</evidence>
<dbReference type="STRING" id="1797259.A2989_00575"/>
<evidence type="ECO:0000259" key="8">
    <source>
        <dbReference type="SMART" id="SM01383"/>
    </source>
</evidence>
<feature type="compositionally biased region" description="Basic residues" evidence="6">
    <location>
        <begin position="225"/>
        <end position="234"/>
    </location>
</feature>
<dbReference type="SUPFAM" id="SSF50104">
    <property type="entry name" value="Translation proteins SH3-like domain"/>
    <property type="match status" value="1"/>
</dbReference>
<evidence type="ECO:0000256" key="5">
    <source>
        <dbReference type="ARBA" id="ARBA00035459"/>
    </source>
</evidence>
<dbReference type="Gene3D" id="2.40.50.140">
    <property type="entry name" value="Nucleic acid-binding proteins"/>
    <property type="match status" value="1"/>
</dbReference>
<reference evidence="9 10" key="1">
    <citation type="journal article" date="2016" name="Nat. Commun.">
        <title>Thousands of microbial genomes shed light on interconnected biogeochemical processes in an aquifer system.</title>
        <authorList>
            <person name="Anantharaman K."/>
            <person name="Brown C.T."/>
            <person name="Hug L.A."/>
            <person name="Sharon I."/>
            <person name="Castelle C.J."/>
            <person name="Probst A.J."/>
            <person name="Thomas B.C."/>
            <person name="Singh A."/>
            <person name="Wilkins M.J."/>
            <person name="Karaoz U."/>
            <person name="Brodie E.L."/>
            <person name="Williams K.H."/>
            <person name="Hubbard S.S."/>
            <person name="Banfield J.F."/>
        </authorList>
    </citation>
    <scope>NUCLEOTIDE SEQUENCE [LARGE SCALE GENOMIC DNA]</scope>
</reference>
<organism evidence="9 10">
    <name type="scientific">Candidatus Amesbacteria bacterium RIFCSPLOWO2_01_FULL_48_25</name>
    <dbReference type="NCBI Taxonomy" id="1797259"/>
    <lineage>
        <taxon>Bacteria</taxon>
        <taxon>Candidatus Amesiibacteriota</taxon>
    </lineage>
</organism>
<dbReference type="InterPro" id="IPR014726">
    <property type="entry name" value="Ribosomal_uL2_dom3"/>
</dbReference>
<name>A0A1F4ZAX1_9BACT</name>
<dbReference type="SUPFAM" id="SSF50249">
    <property type="entry name" value="Nucleic acid-binding proteins"/>
    <property type="match status" value="1"/>
</dbReference>